<keyword evidence="4" id="KW-0653">Protein transport</keyword>
<organism evidence="6 7">
    <name type="scientific">Kingdonia uniflora</name>
    <dbReference type="NCBI Taxonomy" id="39325"/>
    <lineage>
        <taxon>Eukaryota</taxon>
        <taxon>Viridiplantae</taxon>
        <taxon>Streptophyta</taxon>
        <taxon>Embryophyta</taxon>
        <taxon>Tracheophyta</taxon>
        <taxon>Spermatophyta</taxon>
        <taxon>Magnoliopsida</taxon>
        <taxon>Ranunculales</taxon>
        <taxon>Circaeasteraceae</taxon>
        <taxon>Kingdonia</taxon>
    </lineage>
</organism>
<evidence type="ECO:0000256" key="4">
    <source>
        <dbReference type="RuleBase" id="RU367045"/>
    </source>
</evidence>
<dbReference type="Pfam" id="PF17862">
    <property type="entry name" value="AAA_lid_3"/>
    <property type="match status" value="1"/>
</dbReference>
<dbReference type="InterPro" id="IPR027417">
    <property type="entry name" value="P-loop_NTPase"/>
</dbReference>
<dbReference type="InterPro" id="IPR039812">
    <property type="entry name" value="Vesicle-fus_ATPase"/>
</dbReference>
<protein>
    <recommendedName>
        <fullName evidence="4">Vesicle-fusing ATPase</fullName>
        <ecNumber evidence="4">3.6.4.6</ecNumber>
    </recommendedName>
</protein>
<dbReference type="InterPro" id="IPR003959">
    <property type="entry name" value="ATPase_AAA_core"/>
</dbReference>
<dbReference type="GO" id="GO:0005795">
    <property type="term" value="C:Golgi stack"/>
    <property type="evidence" value="ECO:0007669"/>
    <property type="project" value="TreeGrafter"/>
</dbReference>
<dbReference type="SUPFAM" id="SSF52540">
    <property type="entry name" value="P-loop containing nucleoside triphosphate hydrolases"/>
    <property type="match status" value="1"/>
</dbReference>
<keyword evidence="4" id="KW-0813">Transport</keyword>
<reference evidence="6 7" key="1">
    <citation type="journal article" date="2020" name="IScience">
        <title>Genome Sequencing of the Endangered Kingdonia uniflora (Circaeasteraceae, Ranunculales) Reveals Potential Mechanisms of Evolutionary Specialization.</title>
        <authorList>
            <person name="Sun Y."/>
            <person name="Deng T."/>
            <person name="Zhang A."/>
            <person name="Moore M.J."/>
            <person name="Landis J.B."/>
            <person name="Lin N."/>
            <person name="Zhang H."/>
            <person name="Zhang X."/>
            <person name="Huang J."/>
            <person name="Zhang X."/>
            <person name="Sun H."/>
            <person name="Wang H."/>
        </authorList>
    </citation>
    <scope>NUCLEOTIDE SEQUENCE [LARGE SCALE GENOMIC DNA]</scope>
    <source>
        <strain evidence="6">TB1705</strain>
        <tissue evidence="6">Leaf</tissue>
    </source>
</reference>
<gene>
    <name evidence="6" type="ORF">GIB67_032790</name>
</gene>
<name>A0A7J7MWB1_9MAGN</name>
<dbReference type="FunFam" id="3.40.50.300:FF:000154">
    <property type="entry name" value="Vesicle-fusing ATPase 1"/>
    <property type="match status" value="1"/>
</dbReference>
<dbReference type="Proteomes" id="UP000541444">
    <property type="component" value="Unassembled WGS sequence"/>
</dbReference>
<keyword evidence="4" id="KW-0460">Magnesium</keyword>
<dbReference type="GO" id="GO:0046872">
    <property type="term" value="F:metal ion binding"/>
    <property type="evidence" value="ECO:0007669"/>
    <property type="project" value="UniProtKB-UniRule"/>
</dbReference>
<keyword evidence="4" id="KW-0931">ER-Golgi transport</keyword>
<accession>A0A7J7MWB1</accession>
<dbReference type="Pfam" id="PF00004">
    <property type="entry name" value="AAA"/>
    <property type="match status" value="1"/>
</dbReference>
<proteinExistence type="inferred from homology"/>
<comment type="similarity">
    <text evidence="1 4">Belongs to the AAA ATPase family.</text>
</comment>
<keyword evidence="4" id="KW-0479">Metal-binding</keyword>
<evidence type="ECO:0000256" key="2">
    <source>
        <dbReference type="ARBA" id="ARBA00022741"/>
    </source>
</evidence>
<dbReference type="GO" id="GO:0006891">
    <property type="term" value="P:intra-Golgi vesicle-mediated transport"/>
    <property type="evidence" value="ECO:0007669"/>
    <property type="project" value="TreeGrafter"/>
</dbReference>
<dbReference type="InterPro" id="IPR003593">
    <property type="entry name" value="AAA+_ATPase"/>
</dbReference>
<comment type="caution">
    <text evidence="6">The sequence shown here is derived from an EMBL/GenBank/DDBJ whole genome shotgun (WGS) entry which is preliminary data.</text>
</comment>
<dbReference type="InterPro" id="IPR041569">
    <property type="entry name" value="AAA_lid_3"/>
</dbReference>
<dbReference type="PANTHER" id="PTHR23078:SF3">
    <property type="entry name" value="VESICLE-FUSING ATPASE"/>
    <property type="match status" value="1"/>
</dbReference>
<dbReference type="SMART" id="SM00382">
    <property type="entry name" value="AAA"/>
    <property type="match status" value="1"/>
</dbReference>
<keyword evidence="4" id="KW-0963">Cytoplasm</keyword>
<dbReference type="GO" id="GO:0005524">
    <property type="term" value="F:ATP binding"/>
    <property type="evidence" value="ECO:0007669"/>
    <property type="project" value="UniProtKB-UniRule"/>
</dbReference>
<dbReference type="Gene3D" id="3.40.50.300">
    <property type="entry name" value="P-loop containing nucleotide triphosphate hydrolases"/>
    <property type="match status" value="1"/>
</dbReference>
<evidence type="ECO:0000313" key="7">
    <source>
        <dbReference type="Proteomes" id="UP000541444"/>
    </source>
</evidence>
<evidence type="ECO:0000259" key="5">
    <source>
        <dbReference type="SMART" id="SM00382"/>
    </source>
</evidence>
<comment type="catalytic activity">
    <reaction evidence="4">
        <text>ATP + H2O = ADP + phosphate + H(+)</text>
        <dbReference type="Rhea" id="RHEA:13065"/>
        <dbReference type="ChEBI" id="CHEBI:15377"/>
        <dbReference type="ChEBI" id="CHEBI:15378"/>
        <dbReference type="ChEBI" id="CHEBI:30616"/>
        <dbReference type="ChEBI" id="CHEBI:43474"/>
        <dbReference type="ChEBI" id="CHEBI:456216"/>
        <dbReference type="EC" id="3.6.4.6"/>
    </reaction>
</comment>
<feature type="domain" description="AAA+ ATPase" evidence="5">
    <location>
        <begin position="103"/>
        <end position="249"/>
    </location>
</feature>
<comment type="function">
    <text evidence="4">Required for vesicle-mediated transport. Catalyzes the fusion of transport vesicles within the Golgi cisternae. Is also required for transport from the endoplasmic reticulum to the Golgi stack. Seems to function as a fusion protein required for the delivery of cargo proteins to all compartments of the Golgi stack independent of vesicle origin.</text>
</comment>
<dbReference type="EMBL" id="JACGCM010001204">
    <property type="protein sequence ID" value="KAF6159173.1"/>
    <property type="molecule type" value="Genomic_DNA"/>
</dbReference>
<dbReference type="PANTHER" id="PTHR23078">
    <property type="entry name" value="VESICULAR-FUSION PROTEIN NSF"/>
    <property type="match status" value="1"/>
</dbReference>
<keyword evidence="7" id="KW-1185">Reference proteome</keyword>
<dbReference type="InterPro" id="IPR029067">
    <property type="entry name" value="CDC48_domain_2-like_sf"/>
</dbReference>
<dbReference type="GO" id="GO:0016887">
    <property type="term" value="F:ATP hydrolysis activity"/>
    <property type="evidence" value="ECO:0007669"/>
    <property type="project" value="InterPro"/>
</dbReference>
<dbReference type="SUPFAM" id="SSF54585">
    <property type="entry name" value="Cdc48 domain 2-like"/>
    <property type="match status" value="1"/>
</dbReference>
<dbReference type="GO" id="GO:0035494">
    <property type="term" value="P:SNARE complex disassembly"/>
    <property type="evidence" value="ECO:0007669"/>
    <property type="project" value="InterPro"/>
</dbReference>
<evidence type="ECO:0000256" key="3">
    <source>
        <dbReference type="ARBA" id="ARBA00022840"/>
    </source>
</evidence>
<keyword evidence="3 4" id="KW-0067">ATP-binding</keyword>
<evidence type="ECO:0000313" key="6">
    <source>
        <dbReference type="EMBL" id="KAF6159173.1"/>
    </source>
</evidence>
<evidence type="ECO:0000256" key="1">
    <source>
        <dbReference type="ARBA" id="ARBA00006914"/>
    </source>
</evidence>
<dbReference type="AlphaFoldDB" id="A0A7J7MWB1"/>
<dbReference type="GO" id="GO:0043001">
    <property type="term" value="P:Golgi to plasma membrane protein transport"/>
    <property type="evidence" value="ECO:0007669"/>
    <property type="project" value="TreeGrafter"/>
</dbReference>
<comment type="cofactor">
    <cofactor evidence="4">
        <name>Mg(2+)</name>
        <dbReference type="ChEBI" id="CHEBI:18420"/>
    </cofactor>
    <text evidence="4">Binds 1 Mg(2+) ion per subunit.</text>
</comment>
<dbReference type="EC" id="3.6.4.6" evidence="4"/>
<sequence length="477" mass="52411">MQRFLFGTTYLFIPPDNFNLAVLRVDLEFEPPNKTTKKTQVLTAGQMVQFEYEGFNYSFTVNQATLKGQEASNKIPERGMLRLRHTLCSMHQMPVVSRLGIKHVKGMVLYGPPGTGKILIARQIGKMLDGREPKIVNGIEVVSKFVGETEKNVRDLLADAENDQRSLGNQSDLHIIIFDEIDAICKSRGSTRDGTGVHDSIVNQLLTKVKLLTLIAAETKNYSGAELEGVVKSATSYALNRQLHLDNLTKPVDEENIKITMSDFLHALQDMIPAFGASIDNLESCRPNDMVDCGERHDYIYKRAMLLVEQVKVSKGSKLVTCLLEGPIGRLLGYDEIGPRFSSLISQTLKVLLKRLPPKGKNLLVIGTTSEVDFLKSLGICKAFSVRCHAPSLLIDDAKKVITNFNVFAEHHIDVAAETLNEVPSANLSCIKVDGSASSTNKPMNCDGSLVTGEAGCCYLKFSLYPGMGCGASLVPE</sequence>
<dbReference type="OrthoDB" id="9982946at2759"/>
<keyword evidence="2 4" id="KW-0547">Nucleotide-binding</keyword>
<comment type="subcellular location">
    <subcellularLocation>
        <location evidence="4">Cytoplasm</location>
    </subcellularLocation>
</comment>
<keyword evidence="4" id="KW-0378">Hydrolase</keyword>